<dbReference type="EMBL" id="WJBH02000005">
    <property type="protein sequence ID" value="KAI9558673.1"/>
    <property type="molecule type" value="Genomic_DNA"/>
</dbReference>
<evidence type="ECO:0000256" key="3">
    <source>
        <dbReference type="SAM" id="SignalP"/>
    </source>
</evidence>
<dbReference type="PRINTS" id="PR01217">
    <property type="entry name" value="PRICHEXTENSN"/>
</dbReference>
<protein>
    <recommendedName>
        <fullName evidence="6">Cuticle protein</fullName>
    </recommendedName>
</protein>
<dbReference type="GO" id="GO:0031012">
    <property type="term" value="C:extracellular matrix"/>
    <property type="evidence" value="ECO:0007669"/>
    <property type="project" value="TreeGrafter"/>
</dbReference>
<dbReference type="PANTHER" id="PTHR12236:SF79">
    <property type="entry name" value="CUTICULAR PROTEIN 50CB-RELATED"/>
    <property type="match status" value="1"/>
</dbReference>
<dbReference type="Proteomes" id="UP000820818">
    <property type="component" value="Linkage Group LG5"/>
</dbReference>
<dbReference type="InterPro" id="IPR000618">
    <property type="entry name" value="Insect_cuticle"/>
</dbReference>
<proteinExistence type="predicted"/>
<keyword evidence="3" id="KW-0732">Signal</keyword>
<evidence type="ECO:0000256" key="1">
    <source>
        <dbReference type="ARBA" id="ARBA00022460"/>
    </source>
</evidence>
<dbReference type="InterPro" id="IPR031311">
    <property type="entry name" value="CHIT_BIND_RR_consensus"/>
</dbReference>
<dbReference type="InterPro" id="IPR051217">
    <property type="entry name" value="Insect_Cuticle_Struc_Prot"/>
</dbReference>
<evidence type="ECO:0000313" key="4">
    <source>
        <dbReference type="EMBL" id="KAI9558673.1"/>
    </source>
</evidence>
<feature type="chain" id="PRO_5042166712" description="Cuticle protein" evidence="3">
    <location>
        <begin position="16"/>
        <end position="246"/>
    </location>
</feature>
<sequence>MKFVIIAALAVVALASEKPYYPKPTYPAPAYAPPAYGKSYDYAPMPYSFDWAVLDQASYNDFGQKETSDGKLVSGTYYVVLPDGRRQVVTYKADDYGYIADVMYDGEAKYPEYKPAYPAYPKPAYAPPAYPKPAYPTPAYSKPTYAPPAYPKAPYPEPSYPTYPRPSYPTYPRPAYPSYPRPSYPSYPKPSYPFPSTTEAAAPVKNAEIPVEVITEDAEAAVVVTESVSEAAAPIANEAETSTDAA</sequence>
<feature type="signal peptide" evidence="3">
    <location>
        <begin position="1"/>
        <end position="15"/>
    </location>
</feature>
<comment type="caution">
    <text evidence="4">The sequence shown here is derived from an EMBL/GenBank/DDBJ whole genome shotgun (WGS) entry which is preliminary data.</text>
</comment>
<reference evidence="4 5" key="1">
    <citation type="submission" date="2022-05" db="EMBL/GenBank/DDBJ databases">
        <title>A multi-omics perspective on studying reproductive biology in Daphnia sinensis.</title>
        <authorList>
            <person name="Jia J."/>
        </authorList>
    </citation>
    <scope>NUCLEOTIDE SEQUENCE [LARGE SCALE GENOMIC DNA]</scope>
    <source>
        <strain evidence="4 5">WSL</strain>
    </source>
</reference>
<dbReference type="GO" id="GO:0042302">
    <property type="term" value="F:structural constituent of cuticle"/>
    <property type="evidence" value="ECO:0007669"/>
    <property type="project" value="UniProtKB-UniRule"/>
</dbReference>
<keyword evidence="1 2" id="KW-0193">Cuticle</keyword>
<evidence type="ECO:0000256" key="2">
    <source>
        <dbReference type="PROSITE-ProRule" id="PRU00497"/>
    </source>
</evidence>
<evidence type="ECO:0008006" key="6">
    <source>
        <dbReference type="Google" id="ProtNLM"/>
    </source>
</evidence>
<dbReference type="PROSITE" id="PS51155">
    <property type="entry name" value="CHIT_BIND_RR_2"/>
    <property type="match status" value="1"/>
</dbReference>
<dbReference type="AlphaFoldDB" id="A0AAD5PUN7"/>
<name>A0AAD5PUN7_9CRUS</name>
<accession>A0AAD5PUN7</accession>
<keyword evidence="5" id="KW-1185">Reference proteome</keyword>
<evidence type="ECO:0000313" key="5">
    <source>
        <dbReference type="Proteomes" id="UP000820818"/>
    </source>
</evidence>
<dbReference type="GO" id="GO:0005615">
    <property type="term" value="C:extracellular space"/>
    <property type="evidence" value="ECO:0007669"/>
    <property type="project" value="TreeGrafter"/>
</dbReference>
<gene>
    <name evidence="4" type="ORF">GHT06_015462</name>
</gene>
<dbReference type="Pfam" id="PF00379">
    <property type="entry name" value="Chitin_bind_4"/>
    <property type="match status" value="1"/>
</dbReference>
<organism evidence="4 5">
    <name type="scientific">Daphnia sinensis</name>
    <dbReference type="NCBI Taxonomy" id="1820382"/>
    <lineage>
        <taxon>Eukaryota</taxon>
        <taxon>Metazoa</taxon>
        <taxon>Ecdysozoa</taxon>
        <taxon>Arthropoda</taxon>
        <taxon>Crustacea</taxon>
        <taxon>Branchiopoda</taxon>
        <taxon>Diplostraca</taxon>
        <taxon>Cladocera</taxon>
        <taxon>Anomopoda</taxon>
        <taxon>Daphniidae</taxon>
        <taxon>Daphnia</taxon>
        <taxon>Daphnia similis group</taxon>
    </lineage>
</organism>
<dbReference type="PROSITE" id="PS00233">
    <property type="entry name" value="CHIT_BIND_RR_1"/>
    <property type="match status" value="1"/>
</dbReference>
<dbReference type="PANTHER" id="PTHR12236">
    <property type="entry name" value="STRUCTURAL CONTITUENT OF CUTICLE"/>
    <property type="match status" value="1"/>
</dbReference>